<dbReference type="PANTHER" id="PTHR14215:SF2">
    <property type="entry name" value="MITOCHONDRIAL FISSION REGULATOR 2"/>
    <property type="match status" value="1"/>
</dbReference>
<dbReference type="GO" id="GO:0000266">
    <property type="term" value="P:mitochondrial fission"/>
    <property type="evidence" value="ECO:0007669"/>
    <property type="project" value="UniProtKB-UniRule"/>
</dbReference>
<comment type="function">
    <text evidence="4">Plays a role in mitochondrial aerobic respiration. Regulates mitochondrial organization and fission.</text>
</comment>
<dbReference type="GO" id="GO:0005739">
    <property type="term" value="C:mitochondrion"/>
    <property type="evidence" value="ECO:0007669"/>
    <property type="project" value="UniProtKB-SubCell"/>
</dbReference>
<dbReference type="InterPro" id="IPR007972">
    <property type="entry name" value="Mtfr1"/>
</dbReference>
<dbReference type="OrthoDB" id="2133332at2759"/>
<evidence type="ECO:0000313" key="8">
    <source>
        <dbReference type="Proteomes" id="UP000242450"/>
    </source>
</evidence>
<feature type="coiled-coil region" evidence="5">
    <location>
        <begin position="136"/>
        <end position="163"/>
    </location>
</feature>
<dbReference type="GO" id="GO:0009060">
    <property type="term" value="P:aerobic respiration"/>
    <property type="evidence" value="ECO:0007669"/>
    <property type="project" value="UniProtKB-UniRule"/>
</dbReference>
<reference evidence="7 8" key="1">
    <citation type="journal article" date="2018" name="Mol. Genet. Genomics">
        <title>The red deer Cervus elaphus genome CerEla1.0: sequencing, annotating, genes, and chromosomes.</title>
        <authorList>
            <person name="Bana N.A."/>
            <person name="Nyiri A."/>
            <person name="Nagy J."/>
            <person name="Frank K."/>
            <person name="Nagy T."/>
            <person name="Steger V."/>
            <person name="Schiller M."/>
            <person name="Lakatos P."/>
            <person name="Sugar L."/>
            <person name="Horn P."/>
            <person name="Barta E."/>
            <person name="Orosz L."/>
        </authorList>
    </citation>
    <scope>NUCLEOTIDE SEQUENCE [LARGE SCALE GENOMIC DNA]</scope>
    <source>
        <strain evidence="7">Hungarian</strain>
    </source>
</reference>
<keyword evidence="8" id="KW-1185">Reference proteome</keyword>
<evidence type="ECO:0000313" key="7">
    <source>
        <dbReference type="EMBL" id="OWK01973.1"/>
    </source>
</evidence>
<keyword evidence="5" id="KW-0175">Coiled coil</keyword>
<dbReference type="Proteomes" id="UP000242450">
    <property type="component" value="Chromosome 26"/>
</dbReference>
<sequence length="375" mass="41910">MSFILSILREMLEYFGVPINQVLHIWENKDYGSARSIVRIIGKFLPLEPCPRPNFELVPLLNSMDPANCGSVVPSFADVWCVAHDEEASYLRFRNTTWKNEEEEKIASFHPLQLVEGPLTPALRHNKPRENDWPESETAIKKIAALEDELAFLRSQIATIVGRQELGNSTKAGFLDLNDRPSGFGQKPSSGATQLNVKEDSFSSSVLPSSLPPPPPPQISSVQPPCSSLKKIASNNICASDNSTTEVKNLQPDARKTNYSHHSKHQKNEDIPNMLDVLKDMNKVKLRAIESLDPRLSSQKYVELKEEPTNPAGVDQAMSNRGCVYPSKAGLQKYTDKPLPACERIATPVNEFKCSPYTGVCYAKVRRMLTCVWFL</sequence>
<evidence type="ECO:0000256" key="4">
    <source>
        <dbReference type="RuleBase" id="RU369053"/>
    </source>
</evidence>
<keyword evidence="3 4" id="KW-0496">Mitochondrion</keyword>
<dbReference type="EMBL" id="MKHE01000026">
    <property type="protein sequence ID" value="OWK01973.1"/>
    <property type="molecule type" value="Genomic_DNA"/>
</dbReference>
<dbReference type="AlphaFoldDB" id="A0A212C7K2"/>
<evidence type="ECO:0000256" key="5">
    <source>
        <dbReference type="SAM" id="Coils"/>
    </source>
</evidence>
<accession>A0A212C7K2</accession>
<evidence type="ECO:0000256" key="1">
    <source>
        <dbReference type="ARBA" id="ARBA00004173"/>
    </source>
</evidence>
<protein>
    <recommendedName>
        <fullName evidence="4">Mitochondrial fission regulator</fullName>
    </recommendedName>
</protein>
<name>A0A212C7K2_CEREH</name>
<comment type="similarity">
    <text evidence="2 4">Belongs to the MTFR1 family.</text>
</comment>
<organism evidence="7 8">
    <name type="scientific">Cervus elaphus hippelaphus</name>
    <name type="common">European red deer</name>
    <dbReference type="NCBI Taxonomy" id="46360"/>
    <lineage>
        <taxon>Eukaryota</taxon>
        <taxon>Metazoa</taxon>
        <taxon>Chordata</taxon>
        <taxon>Craniata</taxon>
        <taxon>Vertebrata</taxon>
        <taxon>Euteleostomi</taxon>
        <taxon>Mammalia</taxon>
        <taxon>Eutheria</taxon>
        <taxon>Laurasiatheria</taxon>
        <taxon>Artiodactyla</taxon>
        <taxon>Ruminantia</taxon>
        <taxon>Pecora</taxon>
        <taxon>Cervidae</taxon>
        <taxon>Cervinae</taxon>
        <taxon>Cervus</taxon>
    </lineage>
</organism>
<gene>
    <name evidence="7" type="ORF">Celaphus_00019016</name>
</gene>
<comment type="caution">
    <text evidence="7">The sequence shown here is derived from an EMBL/GenBank/DDBJ whole genome shotgun (WGS) entry which is preliminary data.</text>
</comment>
<dbReference type="Pfam" id="PF05308">
    <property type="entry name" value="Mito_fiss_reg"/>
    <property type="match status" value="1"/>
</dbReference>
<evidence type="ECO:0000256" key="2">
    <source>
        <dbReference type="ARBA" id="ARBA00005807"/>
    </source>
</evidence>
<proteinExistence type="inferred from homology"/>
<evidence type="ECO:0000256" key="6">
    <source>
        <dbReference type="SAM" id="MobiDB-lite"/>
    </source>
</evidence>
<comment type="subcellular location">
    <subcellularLocation>
        <location evidence="1 4">Mitochondrion</location>
    </subcellularLocation>
</comment>
<evidence type="ECO:0000256" key="3">
    <source>
        <dbReference type="ARBA" id="ARBA00023128"/>
    </source>
</evidence>
<dbReference type="PANTHER" id="PTHR14215">
    <property type="entry name" value="PROTEIN OF UNKNOWN FUNCTION DUF729"/>
    <property type="match status" value="1"/>
</dbReference>
<feature type="compositionally biased region" description="Polar residues" evidence="6">
    <location>
        <begin position="187"/>
        <end position="196"/>
    </location>
</feature>
<feature type="region of interest" description="Disordered" evidence="6">
    <location>
        <begin position="172"/>
        <end position="224"/>
    </location>
</feature>